<evidence type="ECO:0000313" key="2">
    <source>
        <dbReference type="EMBL" id="KLI00161.1"/>
    </source>
</evidence>
<dbReference type="Proteomes" id="UP000035218">
    <property type="component" value="Unassembled WGS sequence"/>
</dbReference>
<dbReference type="EMBL" id="BJOL01000003">
    <property type="protein sequence ID" value="GED56609.1"/>
    <property type="molecule type" value="Genomic_DNA"/>
</dbReference>
<dbReference type="Proteomes" id="UP000319498">
    <property type="component" value="Unassembled WGS sequence"/>
</dbReference>
<reference evidence="1 4" key="2">
    <citation type="submission" date="2019-06" db="EMBL/GenBank/DDBJ databases">
        <title>Whole genome shotgun sequence of Brevibacillus formosus NBRC 15716.</title>
        <authorList>
            <person name="Hosoyama A."/>
            <person name="Uohara A."/>
            <person name="Ohji S."/>
            <person name="Ichikawa N."/>
        </authorList>
    </citation>
    <scope>NUCLEOTIDE SEQUENCE [LARGE SCALE GENOMIC DNA]</scope>
    <source>
        <strain evidence="1 4">NBRC 15716</strain>
    </source>
</reference>
<gene>
    <name evidence="2" type="ORF">AA984_08625</name>
    <name evidence="1" type="ORF">BFO01nite_07410</name>
</gene>
<keyword evidence="4" id="KW-1185">Reference proteome</keyword>
<name>A0A837KR60_9BACL</name>
<dbReference type="EMBL" id="LDCN01000002">
    <property type="protein sequence ID" value="KLI00161.1"/>
    <property type="molecule type" value="Genomic_DNA"/>
</dbReference>
<protein>
    <submittedName>
        <fullName evidence="2">Uncharacterized protein</fullName>
    </submittedName>
</protein>
<organism evidence="2 3">
    <name type="scientific">Brevibacillus formosus</name>
    <dbReference type="NCBI Taxonomy" id="54913"/>
    <lineage>
        <taxon>Bacteria</taxon>
        <taxon>Bacillati</taxon>
        <taxon>Bacillota</taxon>
        <taxon>Bacilli</taxon>
        <taxon>Bacillales</taxon>
        <taxon>Paenibacillaceae</taxon>
        <taxon>Brevibacillus</taxon>
    </lineage>
</organism>
<accession>A0A837KR60</accession>
<sequence length="165" mass="19038">MGKAHKYIHSKIEIRQDQMKGFQHPQYVITINDITLNDYLNQNTRSSSFDLLVPPIELFDNRDQQKVLELLSFTNVALPILVCSDDMDFSCIVVAANVEETKDYIIWKTFGYGMDMSKPIHVPPLTFEKDVYREFVEAFKGFIQKYLAHEASLKECPDHISSGND</sequence>
<dbReference type="RefSeq" id="WP_047069333.1">
    <property type="nucleotide sequence ID" value="NZ_JBCMYQ010000020.1"/>
</dbReference>
<reference evidence="2 3" key="1">
    <citation type="submission" date="2015-05" db="EMBL/GenBank/DDBJ databases">
        <title>Genome sequencing project for genomic taxonomy and phylogenomics of Bacillus-like bacteria.</title>
        <authorList>
            <person name="Liu B."/>
            <person name="Wang J."/>
            <person name="Zhu Y."/>
            <person name="Liu G."/>
            <person name="Chen Q."/>
            <person name="Chen Z."/>
            <person name="Lan J."/>
            <person name="Che J."/>
            <person name="Ge C."/>
            <person name="Shi H."/>
            <person name="Pan Z."/>
            <person name="Liu X."/>
        </authorList>
    </citation>
    <scope>NUCLEOTIDE SEQUENCE [LARGE SCALE GENOMIC DNA]</scope>
    <source>
        <strain evidence="2 3">DSM 9885</strain>
    </source>
</reference>
<dbReference type="OrthoDB" id="2087346at2"/>
<proteinExistence type="predicted"/>
<evidence type="ECO:0000313" key="3">
    <source>
        <dbReference type="Proteomes" id="UP000035218"/>
    </source>
</evidence>
<evidence type="ECO:0000313" key="4">
    <source>
        <dbReference type="Proteomes" id="UP000319498"/>
    </source>
</evidence>
<dbReference type="AlphaFoldDB" id="A0A837KR60"/>
<evidence type="ECO:0000313" key="1">
    <source>
        <dbReference type="EMBL" id="GED56609.1"/>
    </source>
</evidence>
<comment type="caution">
    <text evidence="2">The sequence shown here is derived from an EMBL/GenBank/DDBJ whole genome shotgun (WGS) entry which is preliminary data.</text>
</comment>
<dbReference type="GeneID" id="87585142"/>